<name>A0ABQ6IGS2_9MICO</name>
<accession>A0ABQ6IGS2</accession>
<keyword evidence="2" id="KW-1185">Reference proteome</keyword>
<dbReference type="EMBL" id="BSUN01000001">
    <property type="protein sequence ID" value="GMA36621.1"/>
    <property type="molecule type" value="Genomic_DNA"/>
</dbReference>
<gene>
    <name evidence="1" type="ORF">GCM10025876_28250</name>
</gene>
<organism evidence="1 2">
    <name type="scientific">Demequina litorisediminis</name>
    <dbReference type="NCBI Taxonomy" id="1849022"/>
    <lineage>
        <taxon>Bacteria</taxon>
        <taxon>Bacillati</taxon>
        <taxon>Actinomycetota</taxon>
        <taxon>Actinomycetes</taxon>
        <taxon>Micrococcales</taxon>
        <taxon>Demequinaceae</taxon>
        <taxon>Demequina</taxon>
    </lineage>
</organism>
<dbReference type="Gene3D" id="3.90.25.10">
    <property type="entry name" value="UDP-galactose 4-epimerase, domain 1"/>
    <property type="match status" value="1"/>
</dbReference>
<dbReference type="Proteomes" id="UP001157125">
    <property type="component" value="Unassembled WGS sequence"/>
</dbReference>
<evidence type="ECO:0000313" key="2">
    <source>
        <dbReference type="Proteomes" id="UP001157125"/>
    </source>
</evidence>
<reference evidence="2" key="1">
    <citation type="journal article" date="2019" name="Int. J. Syst. Evol. Microbiol.">
        <title>The Global Catalogue of Microorganisms (GCM) 10K type strain sequencing project: providing services to taxonomists for standard genome sequencing and annotation.</title>
        <authorList>
            <consortium name="The Broad Institute Genomics Platform"/>
            <consortium name="The Broad Institute Genome Sequencing Center for Infectious Disease"/>
            <person name="Wu L."/>
            <person name="Ma J."/>
        </authorList>
    </citation>
    <scope>NUCLEOTIDE SEQUENCE [LARGE SCALE GENOMIC DNA]</scope>
    <source>
        <strain evidence="2">NBRC 112299</strain>
    </source>
</reference>
<protein>
    <submittedName>
        <fullName evidence="1">Uncharacterized protein</fullName>
    </submittedName>
</protein>
<proteinExistence type="predicted"/>
<comment type="caution">
    <text evidence="1">The sequence shown here is derived from an EMBL/GenBank/DDBJ whole genome shotgun (WGS) entry which is preliminary data.</text>
</comment>
<dbReference type="InterPro" id="IPR052718">
    <property type="entry name" value="NmrA-type_oxidoreductase"/>
</dbReference>
<evidence type="ECO:0000313" key="1">
    <source>
        <dbReference type="EMBL" id="GMA36621.1"/>
    </source>
</evidence>
<sequence>MTNLAEVLTSVTNTDVRHHAVSVDELVGGMVQAGLDEGTARFWAGVDASIAKGDLVTESTDLADLIGHEPTSLEDAVRTAL</sequence>
<dbReference type="PANTHER" id="PTHR47129:SF1">
    <property type="entry name" value="NMRA-LIKE DOMAIN-CONTAINING PROTEIN"/>
    <property type="match status" value="1"/>
</dbReference>
<dbReference type="PANTHER" id="PTHR47129">
    <property type="entry name" value="QUINONE OXIDOREDUCTASE 2"/>
    <property type="match status" value="1"/>
</dbReference>